<sequence>MYRQQDATKGDMAPTESNAITAYMAMLLGFLVKDNRENEQLLLTRLPNGSVSSLIVILERFVQLTREIEDAEREESAATATIAGGPAHGGIDAMLMMLEGRPDVDKVEMMEEVLMATAPVTTLELQERSPVDSLSELVEELKEIERRNRADEGERG</sequence>
<accession>A0A433Q1H3</accession>
<protein>
    <submittedName>
        <fullName evidence="2">Uncharacterized protein</fullName>
    </submittedName>
</protein>
<evidence type="ECO:0000313" key="3">
    <source>
        <dbReference type="Proteomes" id="UP000274822"/>
    </source>
</evidence>
<dbReference type="EMBL" id="RBNJ01019159">
    <property type="protein sequence ID" value="RUS23617.1"/>
    <property type="molecule type" value="Genomic_DNA"/>
</dbReference>
<gene>
    <name evidence="2" type="ORF">BC938DRAFT_474873</name>
</gene>
<organism evidence="2 3">
    <name type="scientific">Jimgerdemannia flammicorona</name>
    <dbReference type="NCBI Taxonomy" id="994334"/>
    <lineage>
        <taxon>Eukaryota</taxon>
        <taxon>Fungi</taxon>
        <taxon>Fungi incertae sedis</taxon>
        <taxon>Mucoromycota</taxon>
        <taxon>Mucoromycotina</taxon>
        <taxon>Endogonomycetes</taxon>
        <taxon>Endogonales</taxon>
        <taxon>Endogonaceae</taxon>
        <taxon>Jimgerdemannia</taxon>
    </lineage>
</organism>
<evidence type="ECO:0000256" key="1">
    <source>
        <dbReference type="SAM" id="Coils"/>
    </source>
</evidence>
<comment type="caution">
    <text evidence="2">The sequence shown here is derived from an EMBL/GenBank/DDBJ whole genome shotgun (WGS) entry which is preliminary data.</text>
</comment>
<dbReference type="InterPro" id="IPR011989">
    <property type="entry name" value="ARM-like"/>
</dbReference>
<keyword evidence="3" id="KW-1185">Reference proteome</keyword>
<dbReference type="Gene3D" id="1.25.10.10">
    <property type="entry name" value="Leucine-rich Repeat Variant"/>
    <property type="match status" value="1"/>
</dbReference>
<evidence type="ECO:0000313" key="2">
    <source>
        <dbReference type="EMBL" id="RUS23617.1"/>
    </source>
</evidence>
<dbReference type="Proteomes" id="UP000274822">
    <property type="component" value="Unassembled WGS sequence"/>
</dbReference>
<proteinExistence type="predicted"/>
<reference evidence="2 3" key="1">
    <citation type="journal article" date="2018" name="New Phytol.">
        <title>Phylogenomics of Endogonaceae and evolution of mycorrhizas within Mucoromycota.</title>
        <authorList>
            <person name="Chang Y."/>
            <person name="Desiro A."/>
            <person name="Na H."/>
            <person name="Sandor L."/>
            <person name="Lipzen A."/>
            <person name="Clum A."/>
            <person name="Barry K."/>
            <person name="Grigoriev I.V."/>
            <person name="Martin F.M."/>
            <person name="Stajich J.E."/>
            <person name="Smith M.E."/>
            <person name="Bonito G."/>
            <person name="Spatafora J.W."/>
        </authorList>
    </citation>
    <scope>NUCLEOTIDE SEQUENCE [LARGE SCALE GENOMIC DNA]</scope>
    <source>
        <strain evidence="2 3">AD002</strain>
    </source>
</reference>
<keyword evidence="1" id="KW-0175">Coiled coil</keyword>
<dbReference type="AlphaFoldDB" id="A0A433Q1H3"/>
<feature type="coiled-coil region" evidence="1">
    <location>
        <begin position="54"/>
        <end position="81"/>
    </location>
</feature>
<name>A0A433Q1H3_9FUNG</name>